<evidence type="ECO:0000256" key="5">
    <source>
        <dbReference type="ARBA" id="ARBA00022723"/>
    </source>
</evidence>
<keyword evidence="5" id="KW-0479">Metal-binding</keyword>
<dbReference type="InterPro" id="IPR054425">
    <property type="entry name" value="Cdc6_ORC1-like_ATPase_lid"/>
</dbReference>
<dbReference type="SMART" id="SM01074">
    <property type="entry name" value="Cdc6_C"/>
    <property type="match status" value="1"/>
</dbReference>
<organism evidence="11 12">
    <name type="scientific">Basidiobolus ranarum</name>
    <dbReference type="NCBI Taxonomy" id="34480"/>
    <lineage>
        <taxon>Eukaryota</taxon>
        <taxon>Fungi</taxon>
        <taxon>Fungi incertae sedis</taxon>
        <taxon>Zoopagomycota</taxon>
        <taxon>Entomophthoromycotina</taxon>
        <taxon>Basidiobolomycetes</taxon>
        <taxon>Basidiobolales</taxon>
        <taxon>Basidiobolaceae</taxon>
        <taxon>Basidiobolus</taxon>
    </lineage>
</organism>
<keyword evidence="8" id="KW-0067">ATP-binding</keyword>
<dbReference type="Gene3D" id="3.40.50.300">
    <property type="entry name" value="P-loop containing nucleotide triphosphate hydrolases"/>
    <property type="match status" value="1"/>
</dbReference>
<sequence length="551" mass="62397">MSKRSTKIIDYSNECSDGKPEELDVVVEHLQKEFNLWRPFRKTDLKVESCEEEYLPKYKRRDVFVVDYGREENNIPPPEPIMMAWKPPILPKLPRKILPRPILPNLSQSNKVIPGVVTNPSVSPPVIPSLSQLNKVTPGRATKSPASLPVISTRKLVSNDPVSDFEKARQKLHVSSIPDTLPCREDEFCEILAYLESALEDQTGGCIYISGVPGTGKTATVHEVIRSLQTRVEDGDLEPFQFIEINGMKLTEPSHAYSVLWKALTGENVTAKHAADLLEHTFSSPSTRTQPCLVLMDELDLLVTRKQTVMYNFFEWPNRPNTKLIVIAIANTMDLPERLLSNKVSSRLGLTRINFQPYTHNQLYTIIQSRLQDSGTFESDAIEFCARKVSAVSGDARRALDICRRAVELVEHAHQRNEATQDGTAISQVTIGMVDRAVKEMFVTSNIQFIHNATLHQKLFLVALVARLKKRGLPEVEFTHVTQTYFQLCRMNGIDPVTTSELHMVCNYLNSSRYILVEQTDLDLHQRIRLNLSEGDVMLALRNDPLFKKIV</sequence>
<dbReference type="Gene3D" id="1.10.8.60">
    <property type="match status" value="1"/>
</dbReference>
<proteinExistence type="inferred from homology"/>
<dbReference type="PANTHER" id="PTHR10763">
    <property type="entry name" value="CELL DIVISION CONTROL PROTEIN 6-RELATED"/>
    <property type="match status" value="1"/>
</dbReference>
<comment type="function">
    <text evidence="8">Component of the origin recognition complex (ORC) that binds origins of replication. DNA-binding is ATP-dependent, however specific DNA sequences that define origins of replication have not been identified so far. ORC is required to assemble the pre-replication complex necessary to initiate DNA replication.</text>
</comment>
<name>A0ABR2WX21_9FUNG</name>
<feature type="domain" description="AAA+ ATPase" evidence="9">
    <location>
        <begin position="203"/>
        <end position="354"/>
    </location>
</feature>
<dbReference type="CDD" id="cd08768">
    <property type="entry name" value="Cdc6_C"/>
    <property type="match status" value="1"/>
</dbReference>
<evidence type="ECO:0000259" key="9">
    <source>
        <dbReference type="SMART" id="SM00382"/>
    </source>
</evidence>
<dbReference type="InterPro" id="IPR050311">
    <property type="entry name" value="ORC1/CDC6"/>
</dbReference>
<comment type="subcellular location">
    <subcellularLocation>
        <location evidence="1 8">Nucleus</location>
    </subcellularLocation>
</comment>
<dbReference type="InterPro" id="IPR036390">
    <property type="entry name" value="WH_DNA-bd_sf"/>
</dbReference>
<dbReference type="InterPro" id="IPR015163">
    <property type="entry name" value="Cdc6_C"/>
</dbReference>
<dbReference type="Pfam" id="PF00004">
    <property type="entry name" value="AAA"/>
    <property type="match status" value="1"/>
</dbReference>
<dbReference type="InterPro" id="IPR036388">
    <property type="entry name" value="WH-like_DNA-bd_sf"/>
</dbReference>
<gene>
    <name evidence="11" type="primary">ORC1_2</name>
    <name evidence="11" type="ORF">K7432_005150</name>
</gene>
<keyword evidence="12" id="KW-1185">Reference proteome</keyword>
<comment type="similarity">
    <text evidence="3 8">Belongs to the ORC1 family.</text>
</comment>
<dbReference type="Proteomes" id="UP001479436">
    <property type="component" value="Unassembled WGS sequence"/>
</dbReference>
<dbReference type="CDD" id="cd00009">
    <property type="entry name" value="AAA"/>
    <property type="match status" value="1"/>
</dbReference>
<dbReference type="PANTHER" id="PTHR10763:SF23">
    <property type="entry name" value="ORIGIN RECOGNITION COMPLEX SUBUNIT 1"/>
    <property type="match status" value="1"/>
</dbReference>
<dbReference type="SUPFAM" id="SSF52540">
    <property type="entry name" value="P-loop containing nucleoside triphosphate hydrolases"/>
    <property type="match status" value="1"/>
</dbReference>
<evidence type="ECO:0000256" key="8">
    <source>
        <dbReference type="RuleBase" id="RU365058"/>
    </source>
</evidence>
<evidence type="ECO:0000256" key="6">
    <source>
        <dbReference type="ARBA" id="ARBA00023125"/>
    </source>
</evidence>
<dbReference type="Gene3D" id="1.10.10.10">
    <property type="entry name" value="Winged helix-like DNA-binding domain superfamily/Winged helix DNA-binding domain"/>
    <property type="match status" value="1"/>
</dbReference>
<reference evidence="11 12" key="1">
    <citation type="submission" date="2023-04" db="EMBL/GenBank/DDBJ databases">
        <title>Genome of Basidiobolus ranarum AG-B5.</title>
        <authorList>
            <person name="Stajich J.E."/>
            <person name="Carter-House D."/>
            <person name="Gryganskyi A."/>
        </authorList>
    </citation>
    <scope>NUCLEOTIDE SEQUENCE [LARGE SCALE GENOMIC DNA]</scope>
    <source>
        <strain evidence="11 12">AG-B5</strain>
    </source>
</reference>
<dbReference type="Pfam" id="PF22606">
    <property type="entry name" value="Cdc6-ORC-like_ATPase_lid"/>
    <property type="match status" value="1"/>
</dbReference>
<evidence type="ECO:0000256" key="4">
    <source>
        <dbReference type="ARBA" id="ARBA00022705"/>
    </source>
</evidence>
<dbReference type="Pfam" id="PF09079">
    <property type="entry name" value="WHD_Cdc6"/>
    <property type="match status" value="1"/>
</dbReference>
<evidence type="ECO:0000313" key="12">
    <source>
        <dbReference type="Proteomes" id="UP001479436"/>
    </source>
</evidence>
<dbReference type="InterPro" id="IPR003959">
    <property type="entry name" value="ATPase_AAA_core"/>
</dbReference>
<keyword evidence="7 8" id="KW-0539">Nucleus</keyword>
<evidence type="ECO:0000313" key="11">
    <source>
        <dbReference type="EMBL" id="KAK9766055.1"/>
    </source>
</evidence>
<evidence type="ECO:0000259" key="10">
    <source>
        <dbReference type="SMART" id="SM01074"/>
    </source>
</evidence>
<dbReference type="InterPro" id="IPR003593">
    <property type="entry name" value="AAA+_ATPase"/>
</dbReference>
<feature type="domain" description="Cdc6 C-terminal" evidence="10">
    <location>
        <begin position="461"/>
        <end position="541"/>
    </location>
</feature>
<keyword evidence="8" id="KW-0547">Nucleotide-binding</keyword>
<evidence type="ECO:0000256" key="1">
    <source>
        <dbReference type="ARBA" id="ARBA00004123"/>
    </source>
</evidence>
<evidence type="ECO:0000256" key="2">
    <source>
        <dbReference type="ARBA" id="ARBA00006184"/>
    </source>
</evidence>
<dbReference type="SUPFAM" id="SSF46785">
    <property type="entry name" value="Winged helix' DNA-binding domain"/>
    <property type="match status" value="1"/>
</dbReference>
<dbReference type="SMART" id="SM00382">
    <property type="entry name" value="AAA"/>
    <property type="match status" value="1"/>
</dbReference>
<keyword evidence="6 8" id="KW-0238">DNA-binding</keyword>
<comment type="similarity">
    <text evidence="2">Belongs to the CDC6/cdc18 family.</text>
</comment>
<protein>
    <recommendedName>
        <fullName evidence="8">Origin recognition complex subunit 1</fullName>
    </recommendedName>
</protein>
<keyword evidence="4 8" id="KW-0235">DNA replication</keyword>
<comment type="subunit">
    <text evidence="8">ORC is composed of six subunits.</text>
</comment>
<dbReference type="EMBL" id="JASJQH010000195">
    <property type="protein sequence ID" value="KAK9766055.1"/>
    <property type="molecule type" value="Genomic_DNA"/>
</dbReference>
<accession>A0ABR2WX21</accession>
<comment type="caution">
    <text evidence="11">The sequence shown here is derived from an EMBL/GenBank/DDBJ whole genome shotgun (WGS) entry which is preliminary data.</text>
</comment>
<evidence type="ECO:0000256" key="7">
    <source>
        <dbReference type="ARBA" id="ARBA00023242"/>
    </source>
</evidence>
<evidence type="ECO:0000256" key="3">
    <source>
        <dbReference type="ARBA" id="ARBA00008398"/>
    </source>
</evidence>
<dbReference type="InterPro" id="IPR027417">
    <property type="entry name" value="P-loop_NTPase"/>
</dbReference>